<proteinExistence type="predicted"/>
<evidence type="ECO:0000256" key="1">
    <source>
        <dbReference type="SAM" id="MobiDB-lite"/>
    </source>
</evidence>
<protein>
    <submittedName>
        <fullName evidence="2">Uncharacterized protein</fullName>
    </submittedName>
</protein>
<evidence type="ECO:0000313" key="2">
    <source>
        <dbReference type="EMBL" id="GAU51644.1"/>
    </source>
</evidence>
<dbReference type="AlphaFoldDB" id="A0A2Z6P5E5"/>
<feature type="compositionally biased region" description="Basic and acidic residues" evidence="1">
    <location>
        <begin position="1"/>
        <end position="21"/>
    </location>
</feature>
<feature type="region of interest" description="Disordered" evidence="1">
    <location>
        <begin position="1"/>
        <end position="28"/>
    </location>
</feature>
<accession>A0A2Z6P5E5</accession>
<gene>
    <name evidence="2" type="ORF">TSUD_368690</name>
</gene>
<dbReference type="EMBL" id="DF975314">
    <property type="protein sequence ID" value="GAU51644.1"/>
    <property type="molecule type" value="Genomic_DNA"/>
</dbReference>
<evidence type="ECO:0000313" key="3">
    <source>
        <dbReference type="Proteomes" id="UP000242715"/>
    </source>
</evidence>
<name>A0A2Z6P5E5_TRISU</name>
<keyword evidence="3" id="KW-1185">Reference proteome</keyword>
<reference evidence="3" key="1">
    <citation type="journal article" date="2017" name="Front. Plant Sci.">
        <title>Climate Clever Clovers: New Paradigm to Reduce the Environmental Footprint of Ruminants by Breeding Low Methanogenic Forages Utilizing Haplotype Variation.</title>
        <authorList>
            <person name="Kaur P."/>
            <person name="Appels R."/>
            <person name="Bayer P.E."/>
            <person name="Keeble-Gagnere G."/>
            <person name="Wang J."/>
            <person name="Hirakawa H."/>
            <person name="Shirasawa K."/>
            <person name="Vercoe P."/>
            <person name="Stefanova K."/>
            <person name="Durmic Z."/>
            <person name="Nichols P."/>
            <person name="Revell C."/>
            <person name="Isobe S.N."/>
            <person name="Edwards D."/>
            <person name="Erskine W."/>
        </authorList>
    </citation>
    <scope>NUCLEOTIDE SEQUENCE [LARGE SCALE GENOMIC DNA]</scope>
    <source>
        <strain evidence="3">cv. Daliak</strain>
    </source>
</reference>
<organism evidence="2 3">
    <name type="scientific">Trifolium subterraneum</name>
    <name type="common">Subterranean clover</name>
    <dbReference type="NCBI Taxonomy" id="3900"/>
    <lineage>
        <taxon>Eukaryota</taxon>
        <taxon>Viridiplantae</taxon>
        <taxon>Streptophyta</taxon>
        <taxon>Embryophyta</taxon>
        <taxon>Tracheophyta</taxon>
        <taxon>Spermatophyta</taxon>
        <taxon>Magnoliopsida</taxon>
        <taxon>eudicotyledons</taxon>
        <taxon>Gunneridae</taxon>
        <taxon>Pentapetalae</taxon>
        <taxon>rosids</taxon>
        <taxon>fabids</taxon>
        <taxon>Fabales</taxon>
        <taxon>Fabaceae</taxon>
        <taxon>Papilionoideae</taxon>
        <taxon>50 kb inversion clade</taxon>
        <taxon>NPAAA clade</taxon>
        <taxon>Hologalegina</taxon>
        <taxon>IRL clade</taxon>
        <taxon>Trifolieae</taxon>
        <taxon>Trifolium</taxon>
    </lineage>
</organism>
<sequence>MVEAQQKEEIEAKNHAIKEVHAQQQEETEAMTDEIIVQSTENCEAVPISADQEIASVQDQATFSSKIDIHVLHCQMPLLQMMKIQKL</sequence>
<dbReference type="Proteomes" id="UP000242715">
    <property type="component" value="Unassembled WGS sequence"/>
</dbReference>